<keyword evidence="1" id="KW-0813">Transport</keyword>
<dbReference type="Pfam" id="PF00005">
    <property type="entry name" value="ABC_tran"/>
    <property type="match status" value="1"/>
</dbReference>
<dbReference type="PROSITE" id="PS00211">
    <property type="entry name" value="ABC_TRANSPORTER_1"/>
    <property type="match status" value="1"/>
</dbReference>
<dbReference type="InterPro" id="IPR003439">
    <property type="entry name" value="ABC_transporter-like_ATP-bd"/>
</dbReference>
<comment type="caution">
    <text evidence="5">The sequence shown here is derived from an EMBL/GenBank/DDBJ whole genome shotgun (WGS) entry which is preliminary data.</text>
</comment>
<keyword evidence="3 5" id="KW-0067">ATP-binding</keyword>
<dbReference type="PROSITE" id="PS50893">
    <property type="entry name" value="ABC_TRANSPORTER_2"/>
    <property type="match status" value="1"/>
</dbReference>
<dbReference type="Gene3D" id="3.40.50.300">
    <property type="entry name" value="P-loop containing nucleotide triphosphate hydrolases"/>
    <property type="match status" value="1"/>
</dbReference>
<evidence type="ECO:0000259" key="4">
    <source>
        <dbReference type="PROSITE" id="PS50893"/>
    </source>
</evidence>
<evidence type="ECO:0000313" key="5">
    <source>
        <dbReference type="EMBL" id="MDK6029027.1"/>
    </source>
</evidence>
<protein>
    <submittedName>
        <fullName evidence="5">Phosphate ABC transporter ATP-binding protein</fullName>
    </submittedName>
</protein>
<feature type="domain" description="ABC transporter" evidence="4">
    <location>
        <begin position="5"/>
        <end position="246"/>
    </location>
</feature>
<dbReference type="PANTHER" id="PTHR43423:SF1">
    <property type="entry name" value="ABC TRANSPORTER I FAMILY MEMBER 17"/>
    <property type="match status" value="1"/>
</dbReference>
<evidence type="ECO:0000256" key="3">
    <source>
        <dbReference type="ARBA" id="ARBA00022840"/>
    </source>
</evidence>
<dbReference type="RefSeq" id="WP_285274008.1">
    <property type="nucleotide sequence ID" value="NZ_JASNVW010000003.1"/>
</dbReference>
<dbReference type="CDD" id="cd03260">
    <property type="entry name" value="ABC_PstB_phosphate_transporter"/>
    <property type="match status" value="1"/>
</dbReference>
<dbReference type="Proteomes" id="UP001529235">
    <property type="component" value="Unassembled WGS sequence"/>
</dbReference>
<evidence type="ECO:0000256" key="1">
    <source>
        <dbReference type="ARBA" id="ARBA00022448"/>
    </source>
</evidence>
<keyword evidence="6" id="KW-1185">Reference proteome</keyword>
<dbReference type="InterPro" id="IPR017871">
    <property type="entry name" value="ABC_transporter-like_CS"/>
</dbReference>
<dbReference type="InterPro" id="IPR027417">
    <property type="entry name" value="P-loop_NTPase"/>
</dbReference>
<organism evidence="5 6">
    <name type="scientific">Ignisphaera cupida</name>
    <dbReference type="NCBI Taxonomy" id="3050454"/>
    <lineage>
        <taxon>Archaea</taxon>
        <taxon>Thermoproteota</taxon>
        <taxon>Thermoprotei</taxon>
        <taxon>Desulfurococcales</taxon>
        <taxon>Desulfurococcaceae</taxon>
        <taxon>Ignisphaera</taxon>
    </lineage>
</organism>
<dbReference type="InterPro" id="IPR005670">
    <property type="entry name" value="PstB-like"/>
</dbReference>
<dbReference type="PANTHER" id="PTHR43423">
    <property type="entry name" value="ABC TRANSPORTER I FAMILY MEMBER 17"/>
    <property type="match status" value="1"/>
</dbReference>
<dbReference type="InterPro" id="IPR003593">
    <property type="entry name" value="AAA+_ATPase"/>
</dbReference>
<keyword evidence="2" id="KW-0547">Nucleotide-binding</keyword>
<sequence length="250" mass="28262">MDYAIEMNNVNVYIDNRHILKNISLKVPYNTVYVIMGPSGSGKTTLLRVINRLIDVNPNAKVEGVVKVLGLNALNHDPYDLRRHIGMLFQVPNPFPHMTIYDNVAVAARINNVARNKKDLYEVVKWALEKAMLWDEVKDRLHDYPHQLSGGQKQRLCLARALAMKPKILLLDEPTANIDPVNARKLEEAIISLKNEITIVMVTHNPHQAARVADYVSIIYDGRIVEQGSASQIFLKPSTEIAQKLLRGEI</sequence>
<dbReference type="GO" id="GO:0005524">
    <property type="term" value="F:ATP binding"/>
    <property type="evidence" value="ECO:0007669"/>
    <property type="project" value="UniProtKB-KW"/>
</dbReference>
<dbReference type="EMBL" id="JASNVW010000003">
    <property type="protein sequence ID" value="MDK6029027.1"/>
    <property type="molecule type" value="Genomic_DNA"/>
</dbReference>
<accession>A0ABD4Z7W3</accession>
<evidence type="ECO:0000313" key="6">
    <source>
        <dbReference type="Proteomes" id="UP001529235"/>
    </source>
</evidence>
<proteinExistence type="predicted"/>
<name>A0ABD4Z7W3_9CREN</name>
<evidence type="ECO:0000256" key="2">
    <source>
        <dbReference type="ARBA" id="ARBA00022741"/>
    </source>
</evidence>
<dbReference type="AlphaFoldDB" id="A0ABD4Z7W3"/>
<gene>
    <name evidence="5" type="ORF">QPL79_06585</name>
</gene>
<dbReference type="SMART" id="SM00382">
    <property type="entry name" value="AAA"/>
    <property type="match status" value="1"/>
</dbReference>
<dbReference type="SUPFAM" id="SSF52540">
    <property type="entry name" value="P-loop containing nucleoside triphosphate hydrolases"/>
    <property type="match status" value="1"/>
</dbReference>
<reference evidence="5 6" key="1">
    <citation type="submission" date="2023-05" db="EMBL/GenBank/DDBJ databases">
        <title>A new hyperthermophilic archaea 'Ignisphaera cupida' sp. nov. and description of the family 'Ignisphaeraceae' fam. nov.</title>
        <authorList>
            <person name="Podosokorskaya O.A."/>
            <person name="Elcheninov A.G."/>
            <person name="Klukina A."/>
            <person name="Merkel A.Y."/>
        </authorList>
    </citation>
    <scope>NUCLEOTIDE SEQUENCE [LARGE SCALE GENOMIC DNA]</scope>
    <source>
        <strain evidence="5 6">4213-co</strain>
    </source>
</reference>